<accession>A0A9X2FFI8</accession>
<dbReference type="GO" id="GO:0080120">
    <property type="term" value="P:CAAX-box protein maturation"/>
    <property type="evidence" value="ECO:0007669"/>
    <property type="project" value="UniProtKB-ARBA"/>
</dbReference>
<feature type="transmembrane region" description="Helical" evidence="2">
    <location>
        <begin position="608"/>
        <end position="624"/>
    </location>
</feature>
<dbReference type="PANTHER" id="PTHR43471:SF3">
    <property type="entry name" value="ABC TRANSPORTER PERMEASE PROTEIN NATB"/>
    <property type="match status" value="1"/>
</dbReference>
<dbReference type="Pfam" id="PF02517">
    <property type="entry name" value="Rce1-like"/>
    <property type="match status" value="1"/>
</dbReference>
<proteinExistence type="predicted"/>
<feature type="transmembrane region" description="Helical" evidence="2">
    <location>
        <begin position="575"/>
        <end position="596"/>
    </location>
</feature>
<feature type="region of interest" description="Disordered" evidence="1">
    <location>
        <begin position="727"/>
        <end position="749"/>
    </location>
</feature>
<feature type="domain" description="CAAX prenyl protease 2/Lysostaphin resistance protein A-like" evidence="3">
    <location>
        <begin position="579"/>
        <end position="664"/>
    </location>
</feature>
<feature type="transmembrane region" description="Helical" evidence="2">
    <location>
        <begin position="526"/>
        <end position="549"/>
    </location>
</feature>
<feature type="transmembrane region" description="Helical" evidence="2">
    <location>
        <begin position="319"/>
        <end position="340"/>
    </location>
</feature>
<dbReference type="InterPro" id="IPR003675">
    <property type="entry name" value="Rce1/LyrA-like_dom"/>
</dbReference>
<feature type="transmembrane region" description="Helical" evidence="2">
    <location>
        <begin position="696"/>
        <end position="715"/>
    </location>
</feature>
<dbReference type="Proteomes" id="UP001155241">
    <property type="component" value="Unassembled WGS sequence"/>
</dbReference>
<evidence type="ECO:0000313" key="4">
    <source>
        <dbReference type="EMBL" id="MCO6047313.1"/>
    </source>
</evidence>
<feature type="transmembrane region" description="Helical" evidence="2">
    <location>
        <begin position="223"/>
        <end position="241"/>
    </location>
</feature>
<reference evidence="4" key="1">
    <citation type="submission" date="2022-06" db="EMBL/GenBank/DDBJ databases">
        <title>Aeoliella straminimaris, a novel planctomycete from sediments.</title>
        <authorList>
            <person name="Vitorino I.R."/>
            <person name="Lage O.M."/>
        </authorList>
    </citation>
    <scope>NUCLEOTIDE SEQUENCE</scope>
    <source>
        <strain evidence="4">ICT_H6.2</strain>
    </source>
</reference>
<evidence type="ECO:0000256" key="2">
    <source>
        <dbReference type="SAM" id="Phobius"/>
    </source>
</evidence>
<feature type="transmembrane region" description="Helical" evidence="2">
    <location>
        <begin position="23"/>
        <end position="42"/>
    </location>
</feature>
<keyword evidence="2" id="KW-1133">Transmembrane helix</keyword>
<keyword evidence="2" id="KW-0812">Transmembrane</keyword>
<dbReference type="Pfam" id="PF12679">
    <property type="entry name" value="ABC2_membrane_2"/>
    <property type="match status" value="1"/>
</dbReference>
<name>A0A9X2FFI8_9BACT</name>
<dbReference type="GO" id="GO:0004175">
    <property type="term" value="F:endopeptidase activity"/>
    <property type="evidence" value="ECO:0007669"/>
    <property type="project" value="UniProtKB-ARBA"/>
</dbReference>
<feature type="transmembrane region" description="Helical" evidence="2">
    <location>
        <begin position="352"/>
        <end position="373"/>
    </location>
</feature>
<feature type="transmembrane region" description="Helical" evidence="2">
    <location>
        <begin position="399"/>
        <end position="425"/>
    </location>
</feature>
<dbReference type="GO" id="GO:0140359">
    <property type="term" value="F:ABC-type transporter activity"/>
    <property type="evidence" value="ECO:0007669"/>
    <property type="project" value="InterPro"/>
</dbReference>
<keyword evidence="5" id="KW-1185">Reference proteome</keyword>
<feature type="transmembrane region" description="Helical" evidence="2">
    <location>
        <begin position="489"/>
        <end position="514"/>
    </location>
</feature>
<evidence type="ECO:0000313" key="5">
    <source>
        <dbReference type="Proteomes" id="UP001155241"/>
    </source>
</evidence>
<protein>
    <submittedName>
        <fullName evidence="4">ABC transporter permease subunit</fullName>
    </submittedName>
</protein>
<keyword evidence="2" id="KW-0472">Membrane</keyword>
<organism evidence="4 5">
    <name type="scientific">Aeoliella straminimaris</name>
    <dbReference type="NCBI Taxonomy" id="2954799"/>
    <lineage>
        <taxon>Bacteria</taxon>
        <taxon>Pseudomonadati</taxon>
        <taxon>Planctomycetota</taxon>
        <taxon>Planctomycetia</taxon>
        <taxon>Pirellulales</taxon>
        <taxon>Lacipirellulaceae</taxon>
        <taxon>Aeoliella</taxon>
    </lineage>
</organism>
<comment type="caution">
    <text evidence="4">The sequence shown here is derived from an EMBL/GenBank/DDBJ whole genome shotgun (WGS) entry which is preliminary data.</text>
</comment>
<dbReference type="NCBIfam" id="NF041647">
    <property type="entry name" value="ABC_perm_CPBP"/>
    <property type="match status" value="1"/>
</dbReference>
<dbReference type="EMBL" id="JAMXLR010000091">
    <property type="protein sequence ID" value="MCO6047313.1"/>
    <property type="molecule type" value="Genomic_DNA"/>
</dbReference>
<evidence type="ECO:0000256" key="1">
    <source>
        <dbReference type="SAM" id="MobiDB-lite"/>
    </source>
</evidence>
<sequence length="749" mass="81497">MNWDNIKLVWRREMRDQLRDRRTLFVIGILPLLIYPMMGIAFSRLSQFVRQNTATVSVVGYEQLADLEDVPALLDDGRFAEDLFQQPGLSERINVISVVGSAENLEKQKQGMKQGMTDLVVYFPPGFAERLATIRQAMREESEAEGRQALPNPPNPIVYYDTRDESQLANSRVQVLLDRWQSRIVRNNLIAGRIPIEITRPFHVESQNIAPAGGRQAAFWSKLLPFIVFVCALTGAFYPAVDLCAGEKERGTLETLLTSPAQRGEIVGGKLLTVITFSIGSALCNLASMAITGQLIIKQLNAITGPGQDPLTAPSLTSIAWLLIALLPMAVMFSATSLALASLARSTKEGQYYLMPLFLVCMPLMMLPLLPGIELNLPTSLVPISGMVLLMQAAMESKLALAATYVLPVALVTLGCCAVAVRWAVSQFNQESVLFRDTENFDLLTWARWAYAHRPPTPTLGAAALLIALIFLSQFIAQSISFDITQPSGFVKMILVSQSCILLPTLLMGLLAVSSMRRTFLLAERIPWLSVLTGIALAVVMQPIGTALIELLDPILPLPPGLAELAEKLGSDATLPLGMVLLLMAVLPAICEELAFRGFVLSGLRERLSPGWAIVGSAVFFGLAHPTALQQTVCAAFLGLLLGYIAVKSRQITPCVAFHMSYNGLQLLRTSFADSLADLPRAEWVFRPSSAEAVRLGFTTPVVILCGLAAIALLWQVGPSMYTSAETYGSKDDASSPLPKAAAAEQTRL</sequence>
<evidence type="ECO:0000259" key="3">
    <source>
        <dbReference type="Pfam" id="PF02517"/>
    </source>
</evidence>
<dbReference type="GO" id="GO:0005886">
    <property type="term" value="C:plasma membrane"/>
    <property type="evidence" value="ECO:0007669"/>
    <property type="project" value="UniProtKB-SubCell"/>
</dbReference>
<feature type="transmembrane region" description="Helical" evidence="2">
    <location>
        <begin position="630"/>
        <end position="647"/>
    </location>
</feature>
<gene>
    <name evidence="4" type="ORF">NG895_25715</name>
</gene>
<dbReference type="RefSeq" id="WP_252855425.1">
    <property type="nucleotide sequence ID" value="NZ_JAMXLR010000091.1"/>
</dbReference>
<feature type="transmembrane region" description="Helical" evidence="2">
    <location>
        <begin position="458"/>
        <end position="477"/>
    </location>
</feature>
<dbReference type="PANTHER" id="PTHR43471">
    <property type="entry name" value="ABC TRANSPORTER PERMEASE"/>
    <property type="match status" value="1"/>
</dbReference>
<dbReference type="AlphaFoldDB" id="A0A9X2FFI8"/>